<dbReference type="EMBL" id="LGRX02035558">
    <property type="protein sequence ID" value="KAK3234090.1"/>
    <property type="molecule type" value="Genomic_DNA"/>
</dbReference>
<accession>A0AAE0C7S6</accession>
<evidence type="ECO:0000313" key="1">
    <source>
        <dbReference type="EMBL" id="KAK3234090.1"/>
    </source>
</evidence>
<keyword evidence="3" id="KW-1185">Reference proteome</keyword>
<proteinExistence type="predicted"/>
<dbReference type="Proteomes" id="UP001190700">
    <property type="component" value="Unassembled WGS sequence"/>
</dbReference>
<evidence type="ECO:0000313" key="2">
    <source>
        <dbReference type="EMBL" id="KAK3249273.1"/>
    </source>
</evidence>
<sequence length="83" mass="9407">MGSALASGTPRDHTRPCHWKVAFTQHSLMARLWSCHLVVVILRAGMYDSTDMSEPGNLRGRSCRWLLMACEQECMAAQKHRYG</sequence>
<gene>
    <name evidence="2" type="ORF">CYMTET_41291</name>
    <name evidence="1" type="ORF">CYMTET_55646</name>
</gene>
<organism evidence="2 3">
    <name type="scientific">Cymbomonas tetramitiformis</name>
    <dbReference type="NCBI Taxonomy" id="36881"/>
    <lineage>
        <taxon>Eukaryota</taxon>
        <taxon>Viridiplantae</taxon>
        <taxon>Chlorophyta</taxon>
        <taxon>Pyramimonadophyceae</taxon>
        <taxon>Pyramimonadales</taxon>
        <taxon>Pyramimonadaceae</taxon>
        <taxon>Cymbomonas</taxon>
    </lineage>
</organism>
<reference evidence="2" key="2">
    <citation type="submission" date="2023-06" db="EMBL/GenBank/DDBJ databases">
        <title>Long-read-based genome assembly of the green algal bacterivore Cymbomonas tetramitiformis.</title>
        <authorList>
            <person name="Gyaltshen Y."/>
            <person name="Rozenberg A."/>
            <person name="Paasch A."/>
            <person name="Burns J.A."/>
            <person name="Warring S."/>
            <person name="Larson R."/>
            <person name="Maurer-Alcala X."/>
            <person name="Dacks J."/>
            <person name="Kim E."/>
        </authorList>
    </citation>
    <scope>NUCLEOTIDE SEQUENCE</scope>
    <source>
        <strain evidence="2">PLY_AMNH</strain>
    </source>
</reference>
<protein>
    <submittedName>
        <fullName evidence="2">Uncharacterized protein</fullName>
    </submittedName>
</protein>
<dbReference type="AlphaFoldDB" id="A0AAE0C7S6"/>
<name>A0AAE0C7S6_9CHLO</name>
<comment type="caution">
    <text evidence="2">The sequence shown here is derived from an EMBL/GenBank/DDBJ whole genome shotgun (WGS) entry which is preliminary data.</text>
</comment>
<reference evidence="2 3" key="1">
    <citation type="journal article" date="2015" name="Genome Biol. Evol.">
        <title>Comparative Genomics of a Bacterivorous Green Alga Reveals Evolutionary Causalities and Consequences of Phago-Mixotrophic Mode of Nutrition.</title>
        <authorList>
            <person name="Burns J.A."/>
            <person name="Paasch A."/>
            <person name="Narechania A."/>
            <person name="Kim E."/>
        </authorList>
    </citation>
    <scope>NUCLEOTIDE SEQUENCE [LARGE SCALE GENOMIC DNA]</scope>
    <source>
        <strain evidence="2">PLY_AMNH</strain>
    </source>
</reference>
<evidence type="ECO:0000313" key="3">
    <source>
        <dbReference type="Proteomes" id="UP001190700"/>
    </source>
</evidence>
<dbReference type="EMBL" id="LGRX02027485">
    <property type="protein sequence ID" value="KAK3249273.1"/>
    <property type="molecule type" value="Genomic_DNA"/>
</dbReference>